<evidence type="ECO:0000313" key="9">
    <source>
        <dbReference type="EMBL" id="KAL3762130.1"/>
    </source>
</evidence>
<proteinExistence type="predicted"/>
<dbReference type="EMBL" id="JALLBG020000140">
    <property type="protein sequence ID" value="KAL3762130.1"/>
    <property type="molecule type" value="Genomic_DNA"/>
</dbReference>
<dbReference type="InterPro" id="IPR043128">
    <property type="entry name" value="Rev_trsase/Diguanyl_cyclase"/>
</dbReference>
<keyword evidence="2" id="KW-0548">Nucleotidyltransferase</keyword>
<dbReference type="Pfam" id="PF17921">
    <property type="entry name" value="Integrase_H2C2"/>
    <property type="match status" value="1"/>
</dbReference>
<reference evidence="9 10" key="1">
    <citation type="submission" date="2024-10" db="EMBL/GenBank/DDBJ databases">
        <title>Updated reference genomes for cyclostephanoid diatoms.</title>
        <authorList>
            <person name="Roberts W.R."/>
            <person name="Alverson A.J."/>
        </authorList>
    </citation>
    <scope>NUCLEOTIDE SEQUENCE [LARGE SCALE GENOMIC DNA]</scope>
    <source>
        <strain evidence="9 10">AJA232-27</strain>
    </source>
</reference>
<evidence type="ECO:0000259" key="7">
    <source>
        <dbReference type="Pfam" id="PF17917"/>
    </source>
</evidence>
<gene>
    <name evidence="9" type="ORF">ACHAWU_001581</name>
</gene>
<protein>
    <recommendedName>
        <fullName evidence="11">Polyprotein</fullName>
    </recommendedName>
</protein>
<keyword evidence="1" id="KW-0808">Transferase</keyword>
<dbReference type="Gene3D" id="1.10.340.70">
    <property type="match status" value="1"/>
</dbReference>
<keyword evidence="3" id="KW-0540">Nuclease</keyword>
<keyword evidence="10" id="KW-1185">Reference proteome</keyword>
<name>A0ABD3MDD7_9STRA</name>
<evidence type="ECO:0000256" key="6">
    <source>
        <dbReference type="ARBA" id="ARBA00022918"/>
    </source>
</evidence>
<comment type="caution">
    <text evidence="9">The sequence shown here is derived from an EMBL/GenBank/DDBJ whole genome shotgun (WGS) entry which is preliminary data.</text>
</comment>
<accession>A0ABD3MDD7</accession>
<dbReference type="InterPro" id="IPR043502">
    <property type="entry name" value="DNA/RNA_pol_sf"/>
</dbReference>
<dbReference type="Proteomes" id="UP001530293">
    <property type="component" value="Unassembled WGS sequence"/>
</dbReference>
<dbReference type="GO" id="GO:0004519">
    <property type="term" value="F:endonuclease activity"/>
    <property type="evidence" value="ECO:0007669"/>
    <property type="project" value="UniProtKB-KW"/>
</dbReference>
<keyword evidence="6" id="KW-0695">RNA-directed DNA polymerase</keyword>
<evidence type="ECO:0000256" key="1">
    <source>
        <dbReference type="ARBA" id="ARBA00022679"/>
    </source>
</evidence>
<dbReference type="InterPro" id="IPR050951">
    <property type="entry name" value="Retrovirus_Pol_polyprotein"/>
</dbReference>
<evidence type="ECO:0008006" key="11">
    <source>
        <dbReference type="Google" id="ProtNLM"/>
    </source>
</evidence>
<evidence type="ECO:0000313" key="10">
    <source>
        <dbReference type="Proteomes" id="UP001530293"/>
    </source>
</evidence>
<dbReference type="PANTHER" id="PTHR37984">
    <property type="entry name" value="PROTEIN CBG26694"/>
    <property type="match status" value="1"/>
</dbReference>
<dbReference type="PANTHER" id="PTHR37984:SF5">
    <property type="entry name" value="PROTEIN NYNRIN-LIKE"/>
    <property type="match status" value="1"/>
</dbReference>
<keyword evidence="5" id="KW-0378">Hydrolase</keyword>
<organism evidence="9 10">
    <name type="scientific">Discostella pseudostelligera</name>
    <dbReference type="NCBI Taxonomy" id="259834"/>
    <lineage>
        <taxon>Eukaryota</taxon>
        <taxon>Sar</taxon>
        <taxon>Stramenopiles</taxon>
        <taxon>Ochrophyta</taxon>
        <taxon>Bacillariophyta</taxon>
        <taxon>Coscinodiscophyceae</taxon>
        <taxon>Thalassiosirophycidae</taxon>
        <taxon>Stephanodiscales</taxon>
        <taxon>Stephanodiscaceae</taxon>
        <taxon>Discostella</taxon>
    </lineage>
</organism>
<dbReference type="InterPro" id="IPR041373">
    <property type="entry name" value="RT_RNaseH"/>
</dbReference>
<dbReference type="Gene3D" id="3.30.70.270">
    <property type="match status" value="1"/>
</dbReference>
<dbReference type="Pfam" id="PF17917">
    <property type="entry name" value="RT_RNaseH"/>
    <property type="match status" value="1"/>
</dbReference>
<dbReference type="FunFam" id="1.10.340.70:FF:000001">
    <property type="entry name" value="Retrovirus-related Pol polyprotein from transposon gypsy-like Protein"/>
    <property type="match status" value="1"/>
</dbReference>
<evidence type="ECO:0000259" key="8">
    <source>
        <dbReference type="Pfam" id="PF17921"/>
    </source>
</evidence>
<evidence type="ECO:0000256" key="5">
    <source>
        <dbReference type="ARBA" id="ARBA00022801"/>
    </source>
</evidence>
<evidence type="ECO:0000256" key="3">
    <source>
        <dbReference type="ARBA" id="ARBA00022722"/>
    </source>
</evidence>
<feature type="domain" description="Integrase zinc-binding" evidence="8">
    <location>
        <begin position="1843"/>
        <end position="1900"/>
    </location>
</feature>
<dbReference type="SUPFAM" id="SSF56672">
    <property type="entry name" value="DNA/RNA polymerases"/>
    <property type="match status" value="1"/>
</dbReference>
<dbReference type="GO" id="GO:0003964">
    <property type="term" value="F:RNA-directed DNA polymerase activity"/>
    <property type="evidence" value="ECO:0007669"/>
    <property type="project" value="UniProtKB-KW"/>
</dbReference>
<evidence type="ECO:0000256" key="4">
    <source>
        <dbReference type="ARBA" id="ARBA00022759"/>
    </source>
</evidence>
<dbReference type="InterPro" id="IPR041588">
    <property type="entry name" value="Integrase_H2C2"/>
</dbReference>
<sequence length="1900" mass="212480">MAAASASSMSIAAITFVPKEEVSVPVGKTHTTLYPKLDSSMPIWERAHAYHVNKTAIMNLNVGVQLQLDTLGSQLNMSSVIDGCKADWLDYYQEHWMDFQHNLTILSFHDSAGRIIPSQNCSTAADPLVLKPIQDGNLDQCRPSDIRFVRVQLSLDFAHLITAPQPAGAPPPLTLLRTDYYIELPQTAVQLQNGLNQPYQLVTYTGPADLRLMSVEEVRRVILVPSLQDSPISLLTADFNLPGSVRTDSTAIVETITNKILKLAFNQICATLFSHLCPSYTDQPYAAVEVIKQSYIDADGNRISSRVFAYHHRMLLAMRPFAANKTLPVSVCNKFIDGLDPRLSQYFEGFYPDHHKIHDLNGQSQRTHFELIYIAAMKAEQAYRVAGDTAHEAVGQTSGQSFNASAYPSQAESTFAKYADPNSAAASSSRSRQGSNKCFGCGSPDHLWMDSNKNIICPKCDNPKIQKAAKDNFKAFRKSRKAAAQAKADKKREFNYDDLDEENKAKVKKQVFEAHPVEAASVVSSITLPSTASPSSPSASNPSSRVHKTFVCYVPVMTVAPAKRILPVQVDTAFPHIELPLGHIDGDQFPGIMGMVDSCAACTTGNFHYIAKIAKMYPHTLVRLYAPEDYSPIILSGVVSKDAIPVTTDLTIAFEFHIPFLTRDGSSASIIIAVGPDVSVNVIFGLPFIKTTGGILDLVSDRFEVHNLVSEPFPVVYLRSRNFVPKDDGHPPPSTQYQNIIQEITRLEQYVTQVLPAPDRSVSFGPTTIGSPGQQLHATSLSGSSPDSIVRWVPPTSTGFNHDDYYDPLLRNMPNPEQGITSIDSAAHRTPIQVVPKPKRRHKLPNVFVDDRGFPDQSDTYDTILKSIDGGPILRKLKYPAPPLDVVDETFNVQYDESLHGELLRKYMDLSHLDPDVQEQVYTLVKKYWAVFDESTAFVPVKNYQCDIDTGTASPIAVKKILYGHREIPRMRQCIAALQKVGHIRQIWGHALLITLRYIECILRVCKAYRLTLSLKKSHIFPKRVEFVGIDVCPDGNRPAMSKFEILQYWPDPHTVRDVHRLVGFGQFYSKFIPNFELLMSPLREVMKYPYDHRITPELWTADAANAWSNIKSSILADPCIMRYDHRKLTVLRSDFSSIGFGYVACQPANDDISLAAMHRCMAGQGFHEFLTKDSTAVLRPVAFGSRRARNNECHLHSHLGEGFAGDWAINKCRHMCFGQRFVWVTDCYAIKFILTYTGGNPAVLRLQMRLMCWDMDIVHRTDEYLQDADYWSRVGADLCYDPLLRQYLQLTQSIRSTYPPPTELPMKPEHMPYFRGPRFQGDPKALSDDTSDDVIPTVYHHTIPTVDSDGFTFLSNIPVKFGRFPIVPDPSALPSTHIRALYNANITDAGWKLSHFSWVVYGFNSGHFSSTVMSGNLPFTIHIACDPYVNGRALFHEFGNCSTILSSAAELLHHVRSAGDTTFIHGYLIHSHHFALSDSTTQFWQLQVSIVAQLRLINRLCIVVAIIHPDHDSRSVAGFKSTLARAGWLTSTTSVYFPDIGDSVAGKASILIAVHSSTTVDATPLQLKQPPTMIPRPLASYIWEPFNTPTYSVSFGPDDQSFAKDIIKVTHLDPASAPPDDRIRAKYFIHRPDSDLATLAGAAVQDLRGICPPFNASPNQNLFRSLFGIEFIHEGATHIRPISQFEFASAFGLQDNITYRLSHPSNQLNLDVGVPSLTSDWIFSQILDRLIYIRDANTEIIDHSPTSASLLTPTVPVFLNGVITTRLPSHDRWIQAIHDDDELSRVKQIILNPSQLTKANLKLVNYNYRHALRKSHICIEDGLLIYREPLVGGKSYARLTLVPTSLRNIIFVAFHSNPIGGHLNLTRTLHHIRLRYYWPHMYRYIEKMCNACPGCALAN</sequence>
<keyword evidence="4" id="KW-0255">Endonuclease</keyword>
<dbReference type="GO" id="GO:0016787">
    <property type="term" value="F:hydrolase activity"/>
    <property type="evidence" value="ECO:0007669"/>
    <property type="project" value="UniProtKB-KW"/>
</dbReference>
<feature type="domain" description="Reverse transcriptase RNase H-like" evidence="7">
    <location>
        <begin position="1161"/>
        <end position="1252"/>
    </location>
</feature>
<evidence type="ECO:0000256" key="2">
    <source>
        <dbReference type="ARBA" id="ARBA00022695"/>
    </source>
</evidence>